<dbReference type="CDD" id="cd00751">
    <property type="entry name" value="thiolase"/>
    <property type="match status" value="1"/>
</dbReference>
<feature type="active site" description="Proton acceptor" evidence="4">
    <location>
        <position position="352"/>
    </location>
</feature>
<keyword evidence="3 5" id="KW-0012">Acyltransferase</keyword>
<evidence type="ECO:0000256" key="1">
    <source>
        <dbReference type="ARBA" id="ARBA00010982"/>
    </source>
</evidence>
<dbReference type="Pfam" id="PF02803">
    <property type="entry name" value="Thiolase_C"/>
    <property type="match status" value="1"/>
</dbReference>
<organism evidence="8 9">
    <name type="scientific">Halomonas chromatireducens</name>
    <dbReference type="NCBI Taxonomy" id="507626"/>
    <lineage>
        <taxon>Bacteria</taxon>
        <taxon>Pseudomonadati</taxon>
        <taxon>Pseudomonadota</taxon>
        <taxon>Gammaproteobacteria</taxon>
        <taxon>Oceanospirillales</taxon>
        <taxon>Halomonadaceae</taxon>
        <taxon>Halomonas</taxon>
    </lineage>
</organism>
<dbReference type="SUPFAM" id="SSF53901">
    <property type="entry name" value="Thiolase-like"/>
    <property type="match status" value="1"/>
</dbReference>
<evidence type="ECO:0000259" key="6">
    <source>
        <dbReference type="Pfam" id="PF00108"/>
    </source>
</evidence>
<evidence type="ECO:0000256" key="2">
    <source>
        <dbReference type="ARBA" id="ARBA00022679"/>
    </source>
</evidence>
<feature type="domain" description="Thiolase C-terminal" evidence="7">
    <location>
        <begin position="274"/>
        <end position="395"/>
    </location>
</feature>
<dbReference type="PIRSF" id="PIRSF000429">
    <property type="entry name" value="Ac-CoA_Ac_transf"/>
    <property type="match status" value="1"/>
</dbReference>
<feature type="domain" description="Thiolase N-terminal" evidence="6">
    <location>
        <begin position="32"/>
        <end position="265"/>
    </location>
</feature>
<dbReference type="Pfam" id="PF00108">
    <property type="entry name" value="Thiolase_N"/>
    <property type="match status" value="1"/>
</dbReference>
<dbReference type="EC" id="2.3.1.16" evidence="8"/>
<gene>
    <name evidence="8" type="primary">fadA_1</name>
    <name evidence="8" type="ORF">LOKO_02619</name>
</gene>
<evidence type="ECO:0000256" key="5">
    <source>
        <dbReference type="RuleBase" id="RU003557"/>
    </source>
</evidence>
<keyword evidence="9" id="KW-1185">Reference proteome</keyword>
<dbReference type="EMBL" id="CP014226">
    <property type="protein sequence ID" value="AMD01679.1"/>
    <property type="molecule type" value="Genomic_DNA"/>
</dbReference>
<dbReference type="InterPro" id="IPR020616">
    <property type="entry name" value="Thiolase_N"/>
</dbReference>
<dbReference type="AlphaFoldDB" id="A0A0X8HFI7"/>
<evidence type="ECO:0000313" key="8">
    <source>
        <dbReference type="EMBL" id="AMD01679.1"/>
    </source>
</evidence>
<accession>A0A0X8HFI7</accession>
<dbReference type="PATRIC" id="fig|507626.3.peg.2622"/>
<reference evidence="8 9" key="2">
    <citation type="submission" date="2016-02" db="EMBL/GenBank/DDBJ databases">
        <authorList>
            <person name="Wen L."/>
            <person name="He K."/>
            <person name="Yang H."/>
        </authorList>
    </citation>
    <scope>NUCLEOTIDE SEQUENCE [LARGE SCALE GENOMIC DNA]</scope>
    <source>
        <strain evidence="8 9">AGD 8-3</strain>
    </source>
</reference>
<dbReference type="PROSITE" id="PS00737">
    <property type="entry name" value="THIOLASE_2"/>
    <property type="match status" value="1"/>
</dbReference>
<dbReference type="PANTHER" id="PTHR18919:SF140">
    <property type="entry name" value="ACETYL-COA C-ACETYLTRANSFERASE (ACETOACETYL-COA THIOLASE) (ACAB-5)"/>
    <property type="match status" value="1"/>
</dbReference>
<dbReference type="PANTHER" id="PTHR18919">
    <property type="entry name" value="ACETYL-COA C-ACYLTRANSFERASE"/>
    <property type="match status" value="1"/>
</dbReference>
<dbReference type="Gene3D" id="3.40.47.10">
    <property type="match status" value="1"/>
</dbReference>
<feature type="active site" description="Acyl-thioester intermediate" evidence="4">
    <location>
        <position position="99"/>
    </location>
</feature>
<proteinExistence type="inferred from homology"/>
<dbReference type="GO" id="GO:0003988">
    <property type="term" value="F:acetyl-CoA C-acyltransferase activity"/>
    <property type="evidence" value="ECO:0007669"/>
    <property type="project" value="UniProtKB-EC"/>
</dbReference>
<comment type="similarity">
    <text evidence="1 5">Belongs to the thiolase-like superfamily. Thiolase family.</text>
</comment>
<name>A0A0X8HFI7_9GAMM</name>
<dbReference type="InterPro" id="IPR016039">
    <property type="entry name" value="Thiolase-like"/>
</dbReference>
<reference evidence="8 9" key="1">
    <citation type="journal article" date="2016" name="Genome Announc.">
        <title>Draft Genome Sequence of 'Halomonas chromatireducens' Strain AGD 8-3, a Haloalkaliphilic Chromate- and Selenite-Reducing Gammaproteobacterium.</title>
        <authorList>
            <person name="Sharko F.S."/>
            <person name="Shapovalova A.A."/>
            <person name="Tsygankova S.V."/>
            <person name="Komova A.V."/>
            <person name="Boulygina E.S."/>
            <person name="Teslyuk A.B."/>
            <person name="Gotovtsev P.M."/>
            <person name="Namsaraev Z.B."/>
            <person name="Khijniak T.V."/>
            <person name="Nedoluzhko A.V."/>
            <person name="Vasilov R.G."/>
        </authorList>
    </citation>
    <scope>NUCLEOTIDE SEQUENCE [LARGE SCALE GENOMIC DNA]</scope>
    <source>
        <strain evidence="8 9">AGD 8-3</strain>
    </source>
</reference>
<dbReference type="NCBIfam" id="TIGR01930">
    <property type="entry name" value="AcCoA-C-Actrans"/>
    <property type="match status" value="1"/>
</dbReference>
<keyword evidence="2 5" id="KW-0808">Transferase</keyword>
<sequence length="396" mass="41442">MKEVYLADYARSAFTRAHPRKPEVDGWAGTRGDALLALVIDALLDRSGIDPQVVEDLSVGCALPVKEQWNFGGRYPLWLSQRLGPHNHQCATRQIDQQCGSGLAALRSAAREIQAGAVDVAITGGFENMTRVPMGPALFKEGVLTSPEALKDAEWLELEVALNMGITAERLAQGAGIERDEMDAFALESHRRAARAEADSHLAGERLTLTNPAGEVIDRDANIRPDTNLERLAGLDPVFLEGGRVTAGNSSPLTSGAAASVVMSAAALERHGAKPLARIVAIADVGVRPGLMGAGAAAAAEQVLARAGLVASQIDAWEINEAFAAVPLHAMRKLGLDPGRVNVWGGALALGHPLGATGIRLAGTLARILAHRGGRYGCATACVGGGQGIAVILERL</sequence>
<evidence type="ECO:0000256" key="4">
    <source>
        <dbReference type="PIRSR" id="PIRSR000429-1"/>
    </source>
</evidence>
<dbReference type="RefSeq" id="WP_066449939.1">
    <property type="nucleotide sequence ID" value="NZ_CP014226.1"/>
</dbReference>
<evidence type="ECO:0000256" key="3">
    <source>
        <dbReference type="ARBA" id="ARBA00023315"/>
    </source>
</evidence>
<dbReference type="OrthoDB" id="9764638at2"/>
<evidence type="ECO:0000259" key="7">
    <source>
        <dbReference type="Pfam" id="PF02803"/>
    </source>
</evidence>
<protein>
    <submittedName>
        <fullName evidence="8">3-ketoacyl-CoA thiolase</fullName>
        <ecNumber evidence="8">2.3.1.16</ecNumber>
    </submittedName>
</protein>
<dbReference type="KEGG" id="hco:LOKO_02619"/>
<feature type="active site" description="Proton acceptor" evidence="4">
    <location>
        <position position="382"/>
    </location>
</feature>
<dbReference type="InterPro" id="IPR020617">
    <property type="entry name" value="Thiolase_C"/>
</dbReference>
<dbReference type="InterPro" id="IPR020613">
    <property type="entry name" value="Thiolase_CS"/>
</dbReference>
<dbReference type="STRING" id="507626.LOKO_02619"/>
<dbReference type="Proteomes" id="UP000063387">
    <property type="component" value="Chromosome"/>
</dbReference>
<evidence type="ECO:0000313" key="9">
    <source>
        <dbReference type="Proteomes" id="UP000063387"/>
    </source>
</evidence>
<dbReference type="InterPro" id="IPR002155">
    <property type="entry name" value="Thiolase"/>
</dbReference>